<dbReference type="EMBL" id="LJJC01000015">
    <property type="protein sequence ID" value="KQL50726.1"/>
    <property type="molecule type" value="Genomic_DNA"/>
</dbReference>
<name>A0A0Q3T9K8_9BACI</name>
<comment type="caution">
    <text evidence="2">The sequence shown here is derived from an EMBL/GenBank/DDBJ whole genome shotgun (WGS) entry which is preliminary data.</text>
</comment>
<sequence>MVFSKNVLWIIITSIIVIFLLFLIVPKNRMREAWLNFIFFQSLTWGAGVILAEYDLVKSTFRMFPKATTQNFFNDFIIFPVFSVLYYFLFPYHRNRYIQCIFVLGATIFISIYDFSVEKFTDMKRYIHWSVFNQFILALIFNLGSLWFTKWFFKKSKERNMVNYE</sequence>
<dbReference type="NCBIfam" id="NF041644">
    <property type="entry name" value="CBO0543_fam"/>
    <property type="match status" value="1"/>
</dbReference>
<dbReference type="Proteomes" id="UP000051888">
    <property type="component" value="Unassembled WGS sequence"/>
</dbReference>
<gene>
    <name evidence="2" type="ORF">AN964_24175</name>
</gene>
<proteinExistence type="predicted"/>
<evidence type="ECO:0000313" key="3">
    <source>
        <dbReference type="Proteomes" id="UP000051888"/>
    </source>
</evidence>
<dbReference type="PATRIC" id="fig|157838.3.peg.5319"/>
<accession>A0A0Q3T9K8</accession>
<evidence type="ECO:0000313" key="2">
    <source>
        <dbReference type="EMBL" id="KQL50726.1"/>
    </source>
</evidence>
<evidence type="ECO:0000256" key="1">
    <source>
        <dbReference type="SAM" id="Phobius"/>
    </source>
</evidence>
<feature type="transmembrane region" description="Helical" evidence="1">
    <location>
        <begin position="72"/>
        <end position="90"/>
    </location>
</feature>
<dbReference type="InterPro" id="IPR048147">
    <property type="entry name" value="CBO0543-like"/>
</dbReference>
<dbReference type="AlphaFoldDB" id="A0A0Q3T9K8"/>
<keyword evidence="1" id="KW-0812">Transmembrane</keyword>
<keyword evidence="1" id="KW-0472">Membrane</keyword>
<keyword evidence="1" id="KW-1133">Transmembrane helix</keyword>
<feature type="transmembrane region" description="Helical" evidence="1">
    <location>
        <begin position="6"/>
        <end position="26"/>
    </location>
</feature>
<keyword evidence="3" id="KW-1185">Reference proteome</keyword>
<reference evidence="2 3" key="1">
    <citation type="submission" date="2015-09" db="EMBL/GenBank/DDBJ databases">
        <title>Genome sequencing project for genomic taxonomy and phylogenomics of Bacillus-like bacteria.</title>
        <authorList>
            <person name="Liu B."/>
            <person name="Wang J."/>
            <person name="Zhu Y."/>
            <person name="Liu G."/>
            <person name="Chen Q."/>
            <person name="Chen Z."/>
            <person name="Lan J."/>
            <person name="Che J."/>
            <person name="Ge C."/>
            <person name="Shi H."/>
            <person name="Pan Z."/>
            <person name="Liu X."/>
        </authorList>
    </citation>
    <scope>NUCLEOTIDE SEQUENCE [LARGE SCALE GENOMIC DNA]</scope>
    <source>
        <strain evidence="2 3">LMG 18435</strain>
    </source>
</reference>
<dbReference type="RefSeq" id="WP_055742333.1">
    <property type="nucleotide sequence ID" value="NZ_JAAIWL010000078.1"/>
</dbReference>
<dbReference type="STRING" id="157838.AN964_24175"/>
<organism evidence="2 3">
    <name type="scientific">Heyndrickxia shackletonii</name>
    <dbReference type="NCBI Taxonomy" id="157838"/>
    <lineage>
        <taxon>Bacteria</taxon>
        <taxon>Bacillati</taxon>
        <taxon>Bacillota</taxon>
        <taxon>Bacilli</taxon>
        <taxon>Bacillales</taxon>
        <taxon>Bacillaceae</taxon>
        <taxon>Heyndrickxia</taxon>
    </lineage>
</organism>
<feature type="transmembrane region" description="Helical" evidence="1">
    <location>
        <begin position="33"/>
        <end position="52"/>
    </location>
</feature>
<protein>
    <submittedName>
        <fullName evidence="2">Uncharacterized protein</fullName>
    </submittedName>
</protein>
<feature type="transmembrane region" description="Helical" evidence="1">
    <location>
        <begin position="135"/>
        <end position="153"/>
    </location>
</feature>
<dbReference type="OrthoDB" id="1683460at2"/>
<feature type="transmembrane region" description="Helical" evidence="1">
    <location>
        <begin position="97"/>
        <end position="115"/>
    </location>
</feature>